<dbReference type="AlphaFoldDB" id="A0A1G6AXT6"/>
<dbReference type="Proteomes" id="UP000198771">
    <property type="component" value="Unassembled WGS sequence"/>
</dbReference>
<protein>
    <submittedName>
        <fullName evidence="1">Uncharacterized protein</fullName>
    </submittedName>
</protein>
<reference evidence="1 2" key="1">
    <citation type="submission" date="2016-10" db="EMBL/GenBank/DDBJ databases">
        <authorList>
            <person name="de Groot N.N."/>
        </authorList>
    </citation>
    <scope>NUCLEOTIDE SEQUENCE [LARGE SCALE GENOMIC DNA]</scope>
    <source>
        <strain evidence="1 2">ASO4-2</strain>
    </source>
</reference>
<gene>
    <name evidence="1" type="ORF">SAMN05660653_00642</name>
</gene>
<accession>A0A1G6AXT6</accession>
<keyword evidence="2" id="KW-1185">Reference proteome</keyword>
<organism evidence="1 2">
    <name type="scientific">Desulfonatronum thiosulfatophilum</name>
    <dbReference type="NCBI Taxonomy" id="617002"/>
    <lineage>
        <taxon>Bacteria</taxon>
        <taxon>Pseudomonadati</taxon>
        <taxon>Thermodesulfobacteriota</taxon>
        <taxon>Desulfovibrionia</taxon>
        <taxon>Desulfovibrionales</taxon>
        <taxon>Desulfonatronaceae</taxon>
        <taxon>Desulfonatronum</taxon>
    </lineage>
</organism>
<evidence type="ECO:0000313" key="2">
    <source>
        <dbReference type="Proteomes" id="UP000198771"/>
    </source>
</evidence>
<sequence>MNGGMKAVFRRPCGRVTISLRPFDIVDNQAYEDSCTASPTLRAGKHIATACCATTGTSSAYAGYHGQRGFKAPKVI</sequence>
<evidence type="ECO:0000313" key="1">
    <source>
        <dbReference type="EMBL" id="SDB13134.1"/>
    </source>
</evidence>
<proteinExistence type="predicted"/>
<dbReference type="STRING" id="617002.SAMN05660653_00642"/>
<name>A0A1G6AXT6_9BACT</name>
<dbReference type="EMBL" id="FMXO01000003">
    <property type="protein sequence ID" value="SDB13134.1"/>
    <property type="molecule type" value="Genomic_DNA"/>
</dbReference>